<evidence type="ECO:0000313" key="2">
    <source>
        <dbReference type="Proteomes" id="UP000305948"/>
    </source>
</evidence>
<dbReference type="AlphaFoldDB" id="A0A5C3ML85"/>
<sequence length="102" mass="11655">MHSTAAWSSGLTVRCFRFRIFIYLYSKPVPLFSSAISELSVSPGEVSCYSSSIYLRRCPLNNIRYESTVYSGNGLDIRRRLGAFRMQPFRRRCPDGLTMTLA</sequence>
<organism evidence="1 2">
    <name type="scientific">Heliocybe sulcata</name>
    <dbReference type="NCBI Taxonomy" id="5364"/>
    <lineage>
        <taxon>Eukaryota</taxon>
        <taxon>Fungi</taxon>
        <taxon>Dikarya</taxon>
        <taxon>Basidiomycota</taxon>
        <taxon>Agaricomycotina</taxon>
        <taxon>Agaricomycetes</taxon>
        <taxon>Gloeophyllales</taxon>
        <taxon>Gloeophyllaceae</taxon>
        <taxon>Heliocybe</taxon>
    </lineage>
</organism>
<dbReference type="Proteomes" id="UP000305948">
    <property type="component" value="Unassembled WGS sequence"/>
</dbReference>
<evidence type="ECO:0000313" key="1">
    <source>
        <dbReference type="EMBL" id="TFK45425.1"/>
    </source>
</evidence>
<protein>
    <submittedName>
        <fullName evidence="1">Uncharacterized protein</fullName>
    </submittedName>
</protein>
<gene>
    <name evidence="1" type="ORF">OE88DRAFT_1669234</name>
</gene>
<accession>A0A5C3ML85</accession>
<dbReference type="EMBL" id="ML213543">
    <property type="protein sequence ID" value="TFK45425.1"/>
    <property type="molecule type" value="Genomic_DNA"/>
</dbReference>
<proteinExistence type="predicted"/>
<name>A0A5C3ML85_9AGAM</name>
<keyword evidence="2" id="KW-1185">Reference proteome</keyword>
<reference evidence="1 2" key="1">
    <citation type="journal article" date="2019" name="Nat. Ecol. Evol.">
        <title>Megaphylogeny resolves global patterns of mushroom evolution.</title>
        <authorList>
            <person name="Varga T."/>
            <person name="Krizsan K."/>
            <person name="Foldi C."/>
            <person name="Dima B."/>
            <person name="Sanchez-Garcia M."/>
            <person name="Sanchez-Ramirez S."/>
            <person name="Szollosi G.J."/>
            <person name="Szarkandi J.G."/>
            <person name="Papp V."/>
            <person name="Albert L."/>
            <person name="Andreopoulos W."/>
            <person name="Angelini C."/>
            <person name="Antonin V."/>
            <person name="Barry K.W."/>
            <person name="Bougher N.L."/>
            <person name="Buchanan P."/>
            <person name="Buyck B."/>
            <person name="Bense V."/>
            <person name="Catcheside P."/>
            <person name="Chovatia M."/>
            <person name="Cooper J."/>
            <person name="Damon W."/>
            <person name="Desjardin D."/>
            <person name="Finy P."/>
            <person name="Geml J."/>
            <person name="Haridas S."/>
            <person name="Hughes K."/>
            <person name="Justo A."/>
            <person name="Karasinski D."/>
            <person name="Kautmanova I."/>
            <person name="Kiss B."/>
            <person name="Kocsube S."/>
            <person name="Kotiranta H."/>
            <person name="LaButti K.M."/>
            <person name="Lechner B.E."/>
            <person name="Liimatainen K."/>
            <person name="Lipzen A."/>
            <person name="Lukacs Z."/>
            <person name="Mihaltcheva S."/>
            <person name="Morgado L.N."/>
            <person name="Niskanen T."/>
            <person name="Noordeloos M.E."/>
            <person name="Ohm R.A."/>
            <person name="Ortiz-Santana B."/>
            <person name="Ovrebo C."/>
            <person name="Racz N."/>
            <person name="Riley R."/>
            <person name="Savchenko A."/>
            <person name="Shiryaev A."/>
            <person name="Soop K."/>
            <person name="Spirin V."/>
            <person name="Szebenyi C."/>
            <person name="Tomsovsky M."/>
            <person name="Tulloss R.E."/>
            <person name="Uehling J."/>
            <person name="Grigoriev I.V."/>
            <person name="Vagvolgyi C."/>
            <person name="Papp T."/>
            <person name="Martin F.M."/>
            <person name="Miettinen O."/>
            <person name="Hibbett D.S."/>
            <person name="Nagy L.G."/>
        </authorList>
    </citation>
    <scope>NUCLEOTIDE SEQUENCE [LARGE SCALE GENOMIC DNA]</scope>
    <source>
        <strain evidence="1 2">OMC1185</strain>
    </source>
</reference>